<organism evidence="1 2">
    <name type="scientific">Legionella worsleiensis</name>
    <dbReference type="NCBI Taxonomy" id="45076"/>
    <lineage>
        <taxon>Bacteria</taxon>
        <taxon>Pseudomonadati</taxon>
        <taxon>Pseudomonadota</taxon>
        <taxon>Gammaproteobacteria</taxon>
        <taxon>Legionellales</taxon>
        <taxon>Legionellaceae</taxon>
        <taxon>Legionella</taxon>
    </lineage>
</organism>
<name>A0A0W1A662_9GAMM</name>
<dbReference type="EMBL" id="LNZC01000027">
    <property type="protein sequence ID" value="KTD76855.1"/>
    <property type="molecule type" value="Genomic_DNA"/>
</dbReference>
<dbReference type="PATRIC" id="fig|45076.6.peg.2279"/>
<comment type="caution">
    <text evidence="1">The sequence shown here is derived from an EMBL/GenBank/DDBJ whole genome shotgun (WGS) entry which is preliminary data.</text>
</comment>
<evidence type="ECO:0000313" key="1">
    <source>
        <dbReference type="EMBL" id="KTD76855.1"/>
    </source>
</evidence>
<keyword evidence="2" id="KW-1185">Reference proteome</keyword>
<dbReference type="OrthoDB" id="5654048at2"/>
<reference evidence="1 2" key="1">
    <citation type="submission" date="2015-11" db="EMBL/GenBank/DDBJ databases">
        <title>Genomic analysis of 38 Legionella species identifies large and diverse effector repertoires.</title>
        <authorList>
            <person name="Burstein D."/>
            <person name="Amaro F."/>
            <person name="Zusman T."/>
            <person name="Lifshitz Z."/>
            <person name="Cohen O."/>
            <person name="Gilbert J.A."/>
            <person name="Pupko T."/>
            <person name="Shuman H.A."/>
            <person name="Segal G."/>
        </authorList>
    </citation>
    <scope>NUCLEOTIDE SEQUENCE [LARGE SCALE GENOMIC DNA]</scope>
    <source>
        <strain evidence="1 2">ATCC 49508</strain>
    </source>
</reference>
<sequence>MRTKAETIFKIYPSFLVLRSTLTDIAKMTYENITAFEYAVLVKDSYFVRKVVDFLETYKGEDKSEIVTNILEQFDRCFSNGRLAVVHGFLEASNAWCADFPNRTLEERVHHLVEDVGEAQAKFPAHILQEYCHPIRAFDPIPKFSEAELPESLNFYNWNCLQTTSILVSSPGVSGDFALLRGEKEDAQVGWPMPDRDRRARRSLVIDCAALDALDKARTADLLDLRVRLVSIQTADDFLELNTPIPLCSS</sequence>
<protein>
    <submittedName>
        <fullName evidence="1">Uncharacterized protein</fullName>
    </submittedName>
</protein>
<dbReference type="Proteomes" id="UP000054662">
    <property type="component" value="Unassembled WGS sequence"/>
</dbReference>
<dbReference type="AlphaFoldDB" id="A0A0W1A662"/>
<accession>A0A0W1A662</accession>
<gene>
    <name evidence="1" type="ORF">Lwor_2080</name>
</gene>
<evidence type="ECO:0000313" key="2">
    <source>
        <dbReference type="Proteomes" id="UP000054662"/>
    </source>
</evidence>
<proteinExistence type="predicted"/>
<dbReference type="RefSeq" id="WP_058493844.1">
    <property type="nucleotide sequence ID" value="NZ_CBCRUR010000022.1"/>
</dbReference>